<dbReference type="OrthoDB" id="10249433at2759"/>
<dbReference type="InterPro" id="IPR000073">
    <property type="entry name" value="AB_hydrolase_1"/>
</dbReference>
<dbReference type="GO" id="GO:0016020">
    <property type="term" value="C:membrane"/>
    <property type="evidence" value="ECO:0007669"/>
    <property type="project" value="TreeGrafter"/>
</dbReference>
<feature type="transmembrane region" description="Helical" evidence="1">
    <location>
        <begin position="12"/>
        <end position="30"/>
    </location>
</feature>
<dbReference type="AlphaFoldDB" id="A0A8J4V1Z1"/>
<dbReference type="InterPro" id="IPR029058">
    <property type="entry name" value="AB_hydrolase_fold"/>
</dbReference>
<comment type="caution">
    <text evidence="3">The sequence shown here is derived from an EMBL/GenBank/DDBJ whole genome shotgun (WGS) entry which is preliminary data.</text>
</comment>
<gene>
    <name evidence="3" type="ORF">CYY_002776</name>
</gene>
<organism evidence="3 4">
    <name type="scientific">Polysphondylium violaceum</name>
    <dbReference type="NCBI Taxonomy" id="133409"/>
    <lineage>
        <taxon>Eukaryota</taxon>
        <taxon>Amoebozoa</taxon>
        <taxon>Evosea</taxon>
        <taxon>Eumycetozoa</taxon>
        <taxon>Dictyostelia</taxon>
        <taxon>Dictyosteliales</taxon>
        <taxon>Dictyosteliaceae</taxon>
        <taxon>Polysphondylium</taxon>
    </lineage>
</organism>
<evidence type="ECO:0000313" key="4">
    <source>
        <dbReference type="Proteomes" id="UP000695562"/>
    </source>
</evidence>
<keyword evidence="4" id="KW-1185">Reference proteome</keyword>
<feature type="domain" description="AB hydrolase-1" evidence="2">
    <location>
        <begin position="84"/>
        <end position="210"/>
    </location>
</feature>
<proteinExistence type="predicted"/>
<sequence>MVLNALLNTIYWGGIIAATGLACILSLIYVGQERLLYFPDTTHLLSPYIYKFDDNSYEEIFLTTSDGIKIQVWFFKQPNSKTVPTLLFCHSNAGNLSHRLENIRQLYDKVQCNILILSYRGYGKSQGTPNEQGLKLDVDACMEWLLNEPSIDPTKIIAFGRSLGGAVAVDGTARHSKNIKALILENTFASIPEMVDVVLPQLKLFKWFCRNNWNSAITIRELTCPILFLSALNDELVPASHMKTLEKQAYQCRKKTIIFEEGQHMTLMRQENYYDYIKEFMISVFGDW</sequence>
<accession>A0A8J4V1Z1</accession>
<dbReference type="Gene3D" id="3.40.50.1820">
    <property type="entry name" value="alpha/beta hydrolase"/>
    <property type="match status" value="1"/>
</dbReference>
<keyword evidence="1" id="KW-0472">Membrane</keyword>
<protein>
    <recommendedName>
        <fullName evidence="2">AB hydrolase-1 domain-containing protein</fullName>
    </recommendedName>
</protein>
<dbReference type="SUPFAM" id="SSF53474">
    <property type="entry name" value="alpha/beta-Hydrolases"/>
    <property type="match status" value="1"/>
</dbReference>
<dbReference type="Proteomes" id="UP000695562">
    <property type="component" value="Unassembled WGS sequence"/>
</dbReference>
<keyword evidence="1" id="KW-1133">Transmembrane helix</keyword>
<dbReference type="Pfam" id="PF00561">
    <property type="entry name" value="Abhydrolase_1"/>
    <property type="match status" value="1"/>
</dbReference>
<name>A0A8J4V1Z1_9MYCE</name>
<reference evidence="3" key="1">
    <citation type="submission" date="2020-01" db="EMBL/GenBank/DDBJ databases">
        <title>Development of genomics and gene disruption for Polysphondylium violaceum indicates a role for the polyketide synthase stlB in stalk morphogenesis.</title>
        <authorList>
            <person name="Narita B."/>
            <person name="Kawabe Y."/>
            <person name="Kin K."/>
            <person name="Saito T."/>
            <person name="Gibbs R."/>
            <person name="Kuspa A."/>
            <person name="Muzny D."/>
            <person name="Queller D."/>
            <person name="Richards S."/>
            <person name="Strassman J."/>
            <person name="Sucgang R."/>
            <person name="Worley K."/>
            <person name="Schaap P."/>
        </authorList>
    </citation>
    <scope>NUCLEOTIDE SEQUENCE</scope>
    <source>
        <strain evidence="3">QSvi11</strain>
    </source>
</reference>
<dbReference type="PANTHER" id="PTHR12277">
    <property type="entry name" value="ALPHA/BETA HYDROLASE DOMAIN-CONTAINING PROTEIN"/>
    <property type="match status" value="1"/>
</dbReference>
<dbReference type="PANTHER" id="PTHR12277:SF81">
    <property type="entry name" value="PROTEIN ABHD13"/>
    <property type="match status" value="1"/>
</dbReference>
<evidence type="ECO:0000259" key="2">
    <source>
        <dbReference type="Pfam" id="PF00561"/>
    </source>
</evidence>
<dbReference type="GO" id="GO:0008474">
    <property type="term" value="F:palmitoyl-(protein) hydrolase activity"/>
    <property type="evidence" value="ECO:0007669"/>
    <property type="project" value="TreeGrafter"/>
</dbReference>
<evidence type="ECO:0000313" key="3">
    <source>
        <dbReference type="EMBL" id="KAF2075928.1"/>
    </source>
</evidence>
<dbReference type="EMBL" id="AJWJ01000080">
    <property type="protein sequence ID" value="KAF2075928.1"/>
    <property type="molecule type" value="Genomic_DNA"/>
</dbReference>
<keyword evidence="1" id="KW-0812">Transmembrane</keyword>
<evidence type="ECO:0000256" key="1">
    <source>
        <dbReference type="SAM" id="Phobius"/>
    </source>
</evidence>